<dbReference type="Proteomes" id="UP000246104">
    <property type="component" value="Unassembled WGS sequence"/>
</dbReference>
<sequence>MYPSTDEIFKFLLQKIPDEDSVGFGFQVHGSESLWLVEMTEREQFPPVGNDKRKNKPHK</sequence>
<dbReference type="AlphaFoldDB" id="A0A317JUH2"/>
<proteinExistence type="predicted"/>
<protein>
    <submittedName>
        <fullName evidence="1">Uncharacterized protein</fullName>
    </submittedName>
</protein>
<accession>A0A317JUH2</accession>
<dbReference type="EMBL" id="PSRQ01000023">
    <property type="protein sequence ID" value="PWU23746.1"/>
    <property type="molecule type" value="Genomic_DNA"/>
</dbReference>
<gene>
    <name evidence="1" type="ORF">C5B42_01815</name>
</gene>
<reference evidence="1 2" key="1">
    <citation type="submission" date="2018-02" db="EMBL/GenBank/DDBJ databases">
        <title>Genomic Reconstructions from Amazon Rainforest and Pasture Soil Reveal Novel Insights into the Physiology of Candidate Phyla in Tropical Sites.</title>
        <authorList>
            <person name="Kroeger M.E."/>
            <person name="Delmont T."/>
            <person name="Eren A.M."/>
            <person name="Guo J."/>
            <person name="Meyer K.M."/>
            <person name="Khan K."/>
            <person name="Rodrigues J.L.M."/>
            <person name="Bohannan B.J.M."/>
            <person name="Tringe S."/>
            <person name="Borges C.D."/>
            <person name="Tiedje J."/>
            <person name="Tsai S.M."/>
            <person name="Nusslein K."/>
        </authorList>
    </citation>
    <scope>NUCLEOTIDE SEQUENCE [LARGE SCALE GENOMIC DNA]</scope>
    <source>
        <strain evidence="1">Amazon FNV 2010 28 9</strain>
    </source>
</reference>
<evidence type="ECO:0000313" key="2">
    <source>
        <dbReference type="Proteomes" id="UP000246104"/>
    </source>
</evidence>
<organism evidence="1 2">
    <name type="scientific">Candidatus Cerribacteria bacterium 'Amazon FNV 2010 28 9'</name>
    <dbReference type="NCBI Taxonomy" id="2081795"/>
    <lineage>
        <taxon>Bacteria</taxon>
        <taxon>Candidatus Cerribacteria</taxon>
    </lineage>
</organism>
<evidence type="ECO:0000313" key="1">
    <source>
        <dbReference type="EMBL" id="PWU23746.1"/>
    </source>
</evidence>
<comment type="caution">
    <text evidence="1">The sequence shown here is derived from an EMBL/GenBank/DDBJ whole genome shotgun (WGS) entry which is preliminary data.</text>
</comment>
<name>A0A317JUH2_9BACT</name>